<dbReference type="Pfam" id="PF04965">
    <property type="entry name" value="GPW_gp25"/>
    <property type="match status" value="1"/>
</dbReference>
<dbReference type="AlphaFoldDB" id="A0A1K2HLI9"/>
<dbReference type="Proteomes" id="UP000186513">
    <property type="component" value="Unassembled WGS sequence"/>
</dbReference>
<sequence>MNNSLDRLGRGWGMPLSPDGQGRLAWVAGPEKVRQAIFIILDTEPGERVMLPEFGCGLRRFLMAPNNVGTRARIQREVMQALLRWEPRIAVANVDVLAGEDPALILVEIQYAHTRDGRRDSLVYPFYLE</sequence>
<keyword evidence="3" id="KW-1185">Reference proteome</keyword>
<proteinExistence type="predicted"/>
<evidence type="ECO:0000313" key="3">
    <source>
        <dbReference type="Proteomes" id="UP000186513"/>
    </source>
</evidence>
<organism evidence="2 3">
    <name type="scientific">Chitinimonas taiwanensis DSM 18899</name>
    <dbReference type="NCBI Taxonomy" id="1121279"/>
    <lineage>
        <taxon>Bacteria</taxon>
        <taxon>Pseudomonadati</taxon>
        <taxon>Pseudomonadota</taxon>
        <taxon>Betaproteobacteria</taxon>
        <taxon>Neisseriales</taxon>
        <taxon>Chitinibacteraceae</taxon>
        <taxon>Chitinimonas</taxon>
    </lineage>
</organism>
<dbReference type="Gene3D" id="3.10.450.40">
    <property type="match status" value="1"/>
</dbReference>
<evidence type="ECO:0000259" key="1">
    <source>
        <dbReference type="Pfam" id="PF04965"/>
    </source>
</evidence>
<dbReference type="EMBL" id="FPKR01000009">
    <property type="protein sequence ID" value="SFZ77579.1"/>
    <property type="molecule type" value="Genomic_DNA"/>
</dbReference>
<dbReference type="OrthoDB" id="9802846at2"/>
<accession>A0A1K2HLI9</accession>
<name>A0A1K2HLI9_9NEIS</name>
<gene>
    <name evidence="2" type="ORF">SAMN02745887_02501</name>
</gene>
<feature type="domain" description="IraD/Gp25-like" evidence="1">
    <location>
        <begin position="30"/>
        <end position="112"/>
    </location>
</feature>
<evidence type="ECO:0000313" key="2">
    <source>
        <dbReference type="EMBL" id="SFZ77579.1"/>
    </source>
</evidence>
<dbReference type="SUPFAM" id="SSF160719">
    <property type="entry name" value="gpW/gp25-like"/>
    <property type="match status" value="1"/>
</dbReference>
<reference evidence="2 3" key="1">
    <citation type="submission" date="2016-11" db="EMBL/GenBank/DDBJ databases">
        <authorList>
            <person name="Jaros S."/>
            <person name="Januszkiewicz K."/>
            <person name="Wedrychowicz H."/>
        </authorList>
    </citation>
    <scope>NUCLEOTIDE SEQUENCE [LARGE SCALE GENOMIC DNA]</scope>
    <source>
        <strain evidence="2 3">DSM 18899</strain>
    </source>
</reference>
<protein>
    <recommendedName>
        <fullName evidence="1">IraD/Gp25-like domain-containing protein</fullName>
    </recommendedName>
</protein>
<dbReference type="InterPro" id="IPR007048">
    <property type="entry name" value="IraD/Gp25-like"/>
</dbReference>
<dbReference type="STRING" id="1121279.SAMN02745887_02501"/>
<dbReference type="RefSeq" id="WP_072429004.1">
    <property type="nucleotide sequence ID" value="NZ_FPKR01000009.1"/>
</dbReference>